<feature type="transmembrane region" description="Helical" evidence="1">
    <location>
        <begin position="65"/>
        <end position="84"/>
    </location>
</feature>
<name>A0A5N6SR26_ASPPS</name>
<sequence>MIFKFKVALKLKFYWIECEKARQTRALKVWGKMKDHVMGYDVYVLGFLVLIIFRRLHTYVHVHGFSLSIHTLPLVTTTVSYGFWDLPITFSP</sequence>
<dbReference type="RefSeq" id="XP_031912332.1">
    <property type="nucleotide sequence ID" value="XM_032054881.1"/>
</dbReference>
<evidence type="ECO:0000313" key="2">
    <source>
        <dbReference type="EMBL" id="KAE8136269.1"/>
    </source>
</evidence>
<protein>
    <submittedName>
        <fullName evidence="2">Uncharacterized protein</fullName>
    </submittedName>
</protein>
<reference evidence="2 3" key="1">
    <citation type="submission" date="2019-04" db="EMBL/GenBank/DDBJ databases">
        <title>Friends and foes A comparative genomics study of 23 Aspergillus species from section Flavi.</title>
        <authorList>
            <consortium name="DOE Joint Genome Institute"/>
            <person name="Kjaerbolling I."/>
            <person name="Vesth T."/>
            <person name="Frisvad J.C."/>
            <person name="Nybo J.L."/>
            <person name="Theobald S."/>
            <person name="Kildgaard S."/>
            <person name="Isbrandt T."/>
            <person name="Kuo A."/>
            <person name="Sato A."/>
            <person name="Lyhne E.K."/>
            <person name="Kogle M.E."/>
            <person name="Wiebenga A."/>
            <person name="Kun R.S."/>
            <person name="Lubbers R.J."/>
            <person name="Makela M.R."/>
            <person name="Barry K."/>
            <person name="Chovatia M."/>
            <person name="Clum A."/>
            <person name="Daum C."/>
            <person name="Haridas S."/>
            <person name="He G."/>
            <person name="LaButti K."/>
            <person name="Lipzen A."/>
            <person name="Mondo S."/>
            <person name="Riley R."/>
            <person name="Salamov A."/>
            <person name="Simmons B.A."/>
            <person name="Magnuson J.K."/>
            <person name="Henrissat B."/>
            <person name="Mortensen U.H."/>
            <person name="Larsen T.O."/>
            <person name="Devries R.P."/>
            <person name="Grigoriev I.V."/>
            <person name="Machida M."/>
            <person name="Baker S.E."/>
            <person name="Andersen M.R."/>
        </authorList>
    </citation>
    <scope>NUCLEOTIDE SEQUENCE [LARGE SCALE GENOMIC DNA]</scope>
    <source>
        <strain evidence="2 3">CBS 117625</strain>
    </source>
</reference>
<dbReference type="Proteomes" id="UP000325672">
    <property type="component" value="Unassembled WGS sequence"/>
</dbReference>
<dbReference type="EMBL" id="ML743585">
    <property type="protein sequence ID" value="KAE8136269.1"/>
    <property type="molecule type" value="Genomic_DNA"/>
</dbReference>
<dbReference type="GeneID" id="43639091"/>
<keyword evidence="3" id="KW-1185">Reference proteome</keyword>
<feature type="transmembrane region" description="Helical" evidence="1">
    <location>
        <begin position="37"/>
        <end position="53"/>
    </location>
</feature>
<keyword evidence="1" id="KW-1133">Transmembrane helix</keyword>
<keyword evidence="1" id="KW-0812">Transmembrane</keyword>
<evidence type="ECO:0000313" key="3">
    <source>
        <dbReference type="Proteomes" id="UP000325672"/>
    </source>
</evidence>
<gene>
    <name evidence="2" type="ORF">BDV38DRAFT_249730</name>
</gene>
<accession>A0A5N6SR26</accession>
<evidence type="ECO:0000256" key="1">
    <source>
        <dbReference type="SAM" id="Phobius"/>
    </source>
</evidence>
<dbReference type="AlphaFoldDB" id="A0A5N6SR26"/>
<organism evidence="2 3">
    <name type="scientific">Aspergillus pseudotamarii</name>
    <dbReference type="NCBI Taxonomy" id="132259"/>
    <lineage>
        <taxon>Eukaryota</taxon>
        <taxon>Fungi</taxon>
        <taxon>Dikarya</taxon>
        <taxon>Ascomycota</taxon>
        <taxon>Pezizomycotina</taxon>
        <taxon>Eurotiomycetes</taxon>
        <taxon>Eurotiomycetidae</taxon>
        <taxon>Eurotiales</taxon>
        <taxon>Aspergillaceae</taxon>
        <taxon>Aspergillus</taxon>
        <taxon>Aspergillus subgen. Circumdati</taxon>
    </lineage>
</organism>
<proteinExistence type="predicted"/>
<keyword evidence="1" id="KW-0472">Membrane</keyword>